<organism evidence="6 7">
    <name type="scientific">Actinacidiphila oryziradicis</name>
    <dbReference type="NCBI Taxonomy" id="2571141"/>
    <lineage>
        <taxon>Bacteria</taxon>
        <taxon>Bacillati</taxon>
        <taxon>Actinomycetota</taxon>
        <taxon>Actinomycetes</taxon>
        <taxon>Kitasatosporales</taxon>
        <taxon>Streptomycetaceae</taxon>
        <taxon>Actinacidiphila</taxon>
    </lineage>
</organism>
<dbReference type="SUPFAM" id="SSF55718">
    <property type="entry name" value="SCP-like"/>
    <property type="match status" value="1"/>
</dbReference>
<sequence>MGLDVRTLEAADLPEWLRAVNTGFLRAPTVSDEEVEVRRQEIDLSRTQGAYDAGRCVATFRSMPREVTVPGGALLDTDAITNVTVTATHRRRGLATRLMANDLRAAKEERGEALAILIAAEYPIYGRFGFGPATSYTEWFVEVPRAQLRPVPLPEGARIDLAEPAEVRKVGPEVHERFRRRTPGAINRTELWWQLETGEIRNPAQGWTEPMFAVYRDATGQATGLATYTVEEKWHGMYPECPLSVRGLIAATPEAEAALWRFLLSVDWVSTVKAGIRAPDDLLPDLLGDPRCAKVDTTADLMWVRVLDPKRALEARTYAPVPGALVLDIQDPLGHAAGRYRLEVAADGTAQAVPTTASPDLTLPVASLGALYLGNESVLRLAALGRLAEETPGAAILADALFRTPRRPWCPDIF</sequence>
<reference evidence="6 7" key="1">
    <citation type="submission" date="2019-04" db="EMBL/GenBank/DDBJ databases">
        <title>Streptomyces oryziradicis sp. nov., a novel actinomycete isolated from rhizosphere soil of rice (Oryza sativa L.).</title>
        <authorList>
            <person name="Li C."/>
        </authorList>
    </citation>
    <scope>NUCLEOTIDE SEQUENCE [LARGE SCALE GENOMIC DNA]</scope>
    <source>
        <strain evidence="6 7">NEAU-C40</strain>
    </source>
</reference>
<keyword evidence="7" id="KW-1185">Reference proteome</keyword>
<evidence type="ECO:0000313" key="6">
    <source>
        <dbReference type="EMBL" id="TKA08395.1"/>
    </source>
</evidence>
<comment type="caution">
    <text evidence="4">Lacks conserved residue(s) required for the propagation of feature annotation.</text>
</comment>
<name>A0A4U0T6I9_9ACTN</name>
<dbReference type="InterPro" id="IPR036527">
    <property type="entry name" value="SCP2_sterol-bd_dom_sf"/>
</dbReference>
<dbReference type="EMBL" id="SUMC01000031">
    <property type="protein sequence ID" value="TKA08395.1"/>
    <property type="molecule type" value="Genomic_DNA"/>
</dbReference>
<keyword evidence="2 4" id="KW-0808">Transferase</keyword>
<dbReference type="Pfam" id="PF13527">
    <property type="entry name" value="Acetyltransf_9"/>
    <property type="match status" value="1"/>
</dbReference>
<dbReference type="InterPro" id="IPR041380">
    <property type="entry name" value="Acetyltransf_17"/>
</dbReference>
<dbReference type="Proteomes" id="UP000305778">
    <property type="component" value="Unassembled WGS sequence"/>
</dbReference>
<evidence type="ECO:0000256" key="4">
    <source>
        <dbReference type="HAMAP-Rule" id="MF_01812"/>
    </source>
</evidence>
<dbReference type="AlphaFoldDB" id="A0A4U0T6I9"/>
<dbReference type="Pfam" id="PF17668">
    <property type="entry name" value="Acetyltransf_17"/>
    <property type="match status" value="1"/>
</dbReference>
<dbReference type="HAMAP" id="MF_01812">
    <property type="entry name" value="Eis"/>
    <property type="match status" value="1"/>
</dbReference>
<feature type="binding site" evidence="4">
    <location>
        <begin position="91"/>
        <end position="96"/>
    </location>
    <ligand>
        <name>acetyl-CoA</name>
        <dbReference type="ChEBI" id="CHEBI:57288"/>
    </ligand>
</feature>
<dbReference type="PANTHER" id="PTHR37817:SF1">
    <property type="entry name" value="N-ACETYLTRANSFERASE EIS"/>
    <property type="match status" value="1"/>
</dbReference>
<dbReference type="Gene3D" id="3.40.630.30">
    <property type="match status" value="2"/>
</dbReference>
<dbReference type="InterPro" id="IPR000182">
    <property type="entry name" value="GNAT_dom"/>
</dbReference>
<dbReference type="RefSeq" id="WP_136726774.1">
    <property type="nucleotide sequence ID" value="NZ_SUMC01000031.1"/>
</dbReference>
<evidence type="ECO:0000256" key="3">
    <source>
        <dbReference type="ARBA" id="ARBA00023315"/>
    </source>
</evidence>
<proteinExistence type="inferred from homology"/>
<comment type="subunit">
    <text evidence="4">Homohexamer; trimer of dimers.</text>
</comment>
<protein>
    <submittedName>
        <fullName evidence="6">GNAT family N-acetyltransferase</fullName>
    </submittedName>
</protein>
<keyword evidence="3 4" id="KW-0012">Acyltransferase</keyword>
<dbReference type="NCBIfam" id="NF002367">
    <property type="entry name" value="PRK01346.1-4"/>
    <property type="match status" value="1"/>
</dbReference>
<dbReference type="SUPFAM" id="SSF55729">
    <property type="entry name" value="Acyl-CoA N-acyltransferases (Nat)"/>
    <property type="match status" value="1"/>
</dbReference>
<dbReference type="Pfam" id="PF13530">
    <property type="entry name" value="SCP2_2"/>
    <property type="match status" value="1"/>
</dbReference>
<comment type="caution">
    <text evidence="6">The sequence shown here is derived from an EMBL/GenBank/DDBJ whole genome shotgun (WGS) entry which is preliminary data.</text>
</comment>
<accession>A0A4U0T6I9</accession>
<feature type="binding site" evidence="4">
    <location>
        <begin position="83"/>
        <end position="85"/>
    </location>
    <ligand>
        <name>acetyl-CoA</name>
        <dbReference type="ChEBI" id="CHEBI:57288"/>
    </ligand>
</feature>
<dbReference type="OrthoDB" id="8399956at2"/>
<dbReference type="InterPro" id="IPR016181">
    <property type="entry name" value="Acyl_CoA_acyltransferase"/>
</dbReference>
<evidence type="ECO:0000259" key="5">
    <source>
        <dbReference type="PROSITE" id="PS51186"/>
    </source>
</evidence>
<dbReference type="PANTHER" id="PTHR37817">
    <property type="entry name" value="N-ACETYLTRANSFERASE EIS"/>
    <property type="match status" value="1"/>
</dbReference>
<evidence type="ECO:0000313" key="7">
    <source>
        <dbReference type="Proteomes" id="UP000305778"/>
    </source>
</evidence>
<dbReference type="InterPro" id="IPR051554">
    <property type="entry name" value="Acetyltransferase_Eis"/>
</dbReference>
<dbReference type="PROSITE" id="PS51186">
    <property type="entry name" value="GNAT"/>
    <property type="match status" value="1"/>
</dbReference>
<evidence type="ECO:0000256" key="2">
    <source>
        <dbReference type="ARBA" id="ARBA00022679"/>
    </source>
</evidence>
<dbReference type="GO" id="GO:0030649">
    <property type="term" value="P:aminoglycoside antibiotic catabolic process"/>
    <property type="evidence" value="ECO:0007669"/>
    <property type="project" value="TreeGrafter"/>
</dbReference>
<evidence type="ECO:0000256" key="1">
    <source>
        <dbReference type="ARBA" id="ARBA00009213"/>
    </source>
</evidence>
<dbReference type="GO" id="GO:0034069">
    <property type="term" value="F:aminoglycoside N-acetyltransferase activity"/>
    <property type="evidence" value="ECO:0007669"/>
    <property type="project" value="TreeGrafter"/>
</dbReference>
<comment type="similarity">
    <text evidence="1 4">Belongs to the acetyltransferase Eis family.</text>
</comment>
<feature type="active site" description="Proton donor" evidence="4">
    <location>
        <position position="125"/>
    </location>
</feature>
<gene>
    <name evidence="6" type="ORF">FCI23_28310</name>
</gene>
<feature type="active site" description="Proton acceptor; via carboxylate" evidence="4">
    <location>
        <position position="414"/>
    </location>
</feature>
<dbReference type="InterPro" id="IPR022902">
    <property type="entry name" value="NAcTrfase_Eis"/>
</dbReference>
<dbReference type="InterPro" id="IPR025559">
    <property type="entry name" value="Eis_dom"/>
</dbReference>
<feature type="domain" description="N-acetyltransferase" evidence="5">
    <location>
        <begin position="3"/>
        <end position="150"/>
    </location>
</feature>
<dbReference type="Gene3D" id="3.30.1050.10">
    <property type="entry name" value="SCP2 sterol-binding domain"/>
    <property type="match status" value="1"/>
</dbReference>